<sequence>MATFLYKLGRFCFRRRWWVALTWLVLLFAVGFAASTQSGEVEQDFALPGTESQEAFDLMEEAFPGSNSEAISSRVVFQAPEGERVDSPENQAVVQEVLADLADAEKVVGVSDPFEAQGVSEDGTTAYATVDYDATWADITAEMRDELFGAMDIGRDAGLAVEAGGEVAYGEADFGHGEIIGIAVAAIVLFITFGSLVAAGLPLITALMGVALGMSGIAALAVTLGLDETTGILAMMIGLAVGIDYALFIASRYRSELVAGHSREEAVGRAAGTAGSAVVFAGLTVIIALAGLSIVNIPPLTKMGLAAAATVVIAVLVALTLVPAALGIAGKRIFGRKARRANPETGVPATLPTTFGKQGGPNRGSRWAAAILRRPVTVLVVAVAGAVALALPVSALQLGLPDDGMQAEDTTMRKAYDMLSEGFGPGFNGPLMLVLDGREAADPQAAADLVSERLDTFDGVTAAGQAQFNEAGEVATLVVFPDSAPADEGTTALVEDLRGELAPGVQDETGMEVLVSGQTAANSDFSTVLSDALVPYLAIVVGLAFVLLVLVFRSLLVPLKAALGFLLSVLAALGTVVAVFQWGWAASLIGVPETGPIMSMMPIFMIGVIFGLAMDYEVFLVTRMREAHVHGEDSHQSVVSGFNLNARVVTAAAIIMISVFSGFISAGDAMVKMIGFGLAMAILIDAFLVRMTIVPAVMGLLGERAWWLPRWLDRVLPDVDVEGATLERYLEANGKGRSELQKEREPVAVG</sequence>
<dbReference type="Proteomes" id="UP000199207">
    <property type="component" value="Unassembled WGS sequence"/>
</dbReference>
<comment type="subcellular location">
    <subcellularLocation>
        <location evidence="1">Cell membrane</location>
        <topology evidence="1">Multi-pass membrane protein</topology>
    </subcellularLocation>
</comment>
<feature type="transmembrane region" description="Helical" evidence="7">
    <location>
        <begin position="206"/>
        <end position="226"/>
    </location>
</feature>
<feature type="transmembrane region" description="Helical" evidence="7">
    <location>
        <begin position="232"/>
        <end position="250"/>
    </location>
</feature>
<name>A0A1I1H1M9_9ACTN</name>
<dbReference type="RefSeq" id="WP_093837486.1">
    <property type="nucleotide sequence ID" value="NZ_FOLM01000002.1"/>
</dbReference>
<keyword evidence="3" id="KW-1003">Cell membrane</keyword>
<evidence type="ECO:0000256" key="7">
    <source>
        <dbReference type="SAM" id="Phobius"/>
    </source>
</evidence>
<dbReference type="OrthoDB" id="7051771at2"/>
<keyword evidence="4 7" id="KW-0812">Transmembrane</keyword>
<keyword evidence="6 7" id="KW-0472">Membrane</keyword>
<evidence type="ECO:0000256" key="5">
    <source>
        <dbReference type="ARBA" id="ARBA00022989"/>
    </source>
</evidence>
<evidence type="ECO:0000256" key="6">
    <source>
        <dbReference type="ARBA" id="ARBA00023136"/>
    </source>
</evidence>
<dbReference type="InterPro" id="IPR000731">
    <property type="entry name" value="SSD"/>
</dbReference>
<feature type="transmembrane region" description="Helical" evidence="7">
    <location>
        <begin position="179"/>
        <end position="199"/>
    </location>
</feature>
<dbReference type="EMBL" id="FOLM01000002">
    <property type="protein sequence ID" value="SFC16028.1"/>
    <property type="molecule type" value="Genomic_DNA"/>
</dbReference>
<feature type="transmembrane region" description="Helical" evidence="7">
    <location>
        <begin position="676"/>
        <end position="701"/>
    </location>
</feature>
<reference evidence="9 10" key="1">
    <citation type="submission" date="2016-10" db="EMBL/GenBank/DDBJ databases">
        <authorList>
            <person name="de Groot N.N."/>
        </authorList>
    </citation>
    <scope>NUCLEOTIDE SEQUENCE [LARGE SCALE GENOMIC DNA]</scope>
    <source>
        <strain evidence="9 10">CGMCC 4.5739</strain>
    </source>
</reference>
<dbReference type="AlphaFoldDB" id="A0A1I1H1M9"/>
<keyword evidence="5 7" id="KW-1133">Transmembrane helix</keyword>
<evidence type="ECO:0000256" key="2">
    <source>
        <dbReference type="ARBA" id="ARBA00010157"/>
    </source>
</evidence>
<feature type="transmembrane region" description="Helical" evidence="7">
    <location>
        <begin position="376"/>
        <end position="396"/>
    </location>
</feature>
<keyword evidence="10" id="KW-1185">Reference proteome</keyword>
<dbReference type="SUPFAM" id="SSF82866">
    <property type="entry name" value="Multidrug efflux transporter AcrB transmembrane domain"/>
    <property type="match status" value="2"/>
</dbReference>
<dbReference type="STRING" id="910347.SAMN05421773_102160"/>
<feature type="transmembrane region" description="Helical" evidence="7">
    <location>
        <begin position="271"/>
        <end position="297"/>
    </location>
</feature>
<evidence type="ECO:0000313" key="9">
    <source>
        <dbReference type="EMBL" id="SFC16028.1"/>
    </source>
</evidence>
<dbReference type="PANTHER" id="PTHR33406">
    <property type="entry name" value="MEMBRANE PROTEIN MJ1562-RELATED"/>
    <property type="match status" value="1"/>
</dbReference>
<feature type="domain" description="SSD" evidence="8">
    <location>
        <begin position="196"/>
        <end position="328"/>
    </location>
</feature>
<feature type="transmembrane region" description="Helical" evidence="7">
    <location>
        <begin position="303"/>
        <end position="330"/>
    </location>
</feature>
<feature type="transmembrane region" description="Helical" evidence="7">
    <location>
        <begin position="597"/>
        <end position="616"/>
    </location>
</feature>
<dbReference type="GO" id="GO:0005886">
    <property type="term" value="C:plasma membrane"/>
    <property type="evidence" value="ECO:0007669"/>
    <property type="project" value="UniProtKB-SubCell"/>
</dbReference>
<evidence type="ECO:0000256" key="3">
    <source>
        <dbReference type="ARBA" id="ARBA00022475"/>
    </source>
</evidence>
<proteinExistence type="inferred from homology"/>
<evidence type="ECO:0000313" key="10">
    <source>
        <dbReference type="Proteomes" id="UP000199207"/>
    </source>
</evidence>
<feature type="transmembrane region" description="Helical" evidence="7">
    <location>
        <begin position="564"/>
        <end position="585"/>
    </location>
</feature>
<feature type="transmembrane region" description="Helical" evidence="7">
    <location>
        <begin position="644"/>
        <end position="664"/>
    </location>
</feature>
<evidence type="ECO:0000256" key="4">
    <source>
        <dbReference type="ARBA" id="ARBA00022692"/>
    </source>
</evidence>
<accession>A0A1I1H1M9</accession>
<comment type="similarity">
    <text evidence="2">Belongs to the resistance-nodulation-cell division (RND) (TC 2.A.6) family. MmpL subfamily.</text>
</comment>
<dbReference type="Pfam" id="PF03176">
    <property type="entry name" value="MMPL"/>
    <property type="match status" value="2"/>
</dbReference>
<gene>
    <name evidence="9" type="ORF">SAMN05421773_102160</name>
</gene>
<dbReference type="Gene3D" id="1.20.1640.10">
    <property type="entry name" value="Multidrug efflux transporter AcrB transmembrane domain"/>
    <property type="match status" value="2"/>
</dbReference>
<organism evidence="9 10">
    <name type="scientific">Streptomyces aidingensis</name>
    <dbReference type="NCBI Taxonomy" id="910347"/>
    <lineage>
        <taxon>Bacteria</taxon>
        <taxon>Bacillati</taxon>
        <taxon>Actinomycetota</taxon>
        <taxon>Actinomycetes</taxon>
        <taxon>Kitasatosporales</taxon>
        <taxon>Streptomycetaceae</taxon>
        <taxon>Streptomyces</taxon>
    </lineage>
</organism>
<dbReference type="InterPro" id="IPR004869">
    <property type="entry name" value="MMPL_dom"/>
</dbReference>
<dbReference type="InterPro" id="IPR050545">
    <property type="entry name" value="Mycobact_MmpL"/>
</dbReference>
<dbReference type="PANTHER" id="PTHR33406:SF11">
    <property type="entry name" value="MEMBRANE PROTEIN SCO6666-RELATED"/>
    <property type="match status" value="1"/>
</dbReference>
<evidence type="ECO:0000259" key="8">
    <source>
        <dbReference type="PROSITE" id="PS50156"/>
    </source>
</evidence>
<dbReference type="PROSITE" id="PS50156">
    <property type="entry name" value="SSD"/>
    <property type="match status" value="1"/>
</dbReference>
<feature type="transmembrane region" description="Helical" evidence="7">
    <location>
        <begin position="533"/>
        <end position="552"/>
    </location>
</feature>
<evidence type="ECO:0000256" key="1">
    <source>
        <dbReference type="ARBA" id="ARBA00004651"/>
    </source>
</evidence>
<protein>
    <submittedName>
        <fullName evidence="9">Putative drug exporter of the RND superfamily</fullName>
    </submittedName>
</protein>